<gene>
    <name evidence="1" type="ORF">Pint_06909</name>
</gene>
<dbReference type="Proteomes" id="UP001163603">
    <property type="component" value="Chromosome 10"/>
</dbReference>
<name>A0ACC0XVU5_9ROSI</name>
<comment type="caution">
    <text evidence="1">The sequence shown here is derived from an EMBL/GenBank/DDBJ whole genome shotgun (WGS) entry which is preliminary data.</text>
</comment>
<evidence type="ECO:0000313" key="1">
    <source>
        <dbReference type="EMBL" id="KAJ0024865.1"/>
    </source>
</evidence>
<accession>A0ACC0XVU5</accession>
<sequence>MNPDQAAILKVKEIKKGRLAMFAMLGFYFQAYVRQMKVQLRTLQSISGILLSSLEIVHFLIKTLFPFNFCIIDEFNFSQYNLLE</sequence>
<proteinExistence type="predicted"/>
<evidence type="ECO:0000313" key="2">
    <source>
        <dbReference type="Proteomes" id="UP001163603"/>
    </source>
</evidence>
<reference evidence="2" key="1">
    <citation type="journal article" date="2023" name="G3 (Bethesda)">
        <title>Genome assembly and association tests identify interacting loci associated with vigor, precocity, and sex in interspecific pistachio rootstocks.</title>
        <authorList>
            <person name="Palmer W."/>
            <person name="Jacygrad E."/>
            <person name="Sagayaradj S."/>
            <person name="Cavanaugh K."/>
            <person name="Han R."/>
            <person name="Bertier L."/>
            <person name="Beede B."/>
            <person name="Kafkas S."/>
            <person name="Golino D."/>
            <person name="Preece J."/>
            <person name="Michelmore R."/>
        </authorList>
    </citation>
    <scope>NUCLEOTIDE SEQUENCE [LARGE SCALE GENOMIC DNA]</scope>
</reference>
<keyword evidence="2" id="KW-1185">Reference proteome</keyword>
<dbReference type="EMBL" id="CM047745">
    <property type="protein sequence ID" value="KAJ0024865.1"/>
    <property type="molecule type" value="Genomic_DNA"/>
</dbReference>
<protein>
    <submittedName>
        <fullName evidence="1">Uncharacterized protein</fullName>
    </submittedName>
</protein>
<organism evidence="1 2">
    <name type="scientific">Pistacia integerrima</name>
    <dbReference type="NCBI Taxonomy" id="434235"/>
    <lineage>
        <taxon>Eukaryota</taxon>
        <taxon>Viridiplantae</taxon>
        <taxon>Streptophyta</taxon>
        <taxon>Embryophyta</taxon>
        <taxon>Tracheophyta</taxon>
        <taxon>Spermatophyta</taxon>
        <taxon>Magnoliopsida</taxon>
        <taxon>eudicotyledons</taxon>
        <taxon>Gunneridae</taxon>
        <taxon>Pentapetalae</taxon>
        <taxon>rosids</taxon>
        <taxon>malvids</taxon>
        <taxon>Sapindales</taxon>
        <taxon>Anacardiaceae</taxon>
        <taxon>Pistacia</taxon>
    </lineage>
</organism>